<protein>
    <recommendedName>
        <fullName evidence="2">Chitin-binding type-3 domain-containing protein</fullName>
    </recommendedName>
</protein>
<dbReference type="EMBL" id="JAAOXG010000021">
    <property type="protein sequence ID" value="NNJ30562.1"/>
    <property type="molecule type" value="Genomic_DNA"/>
</dbReference>
<keyword evidence="4" id="KW-1185">Reference proteome</keyword>
<comment type="caution">
    <text evidence="3">The sequence shown here is derived from an EMBL/GenBank/DDBJ whole genome shotgun (WGS) entry which is preliminary data.</text>
</comment>
<reference evidence="3 4" key="1">
    <citation type="submission" date="2020-03" db="EMBL/GenBank/DDBJ databases">
        <title>Genome Sequence of industrial isolate, B5A.</title>
        <authorList>
            <person name="Sharma S."/>
            <person name="Patil P.B."/>
            <person name="Korpole S."/>
        </authorList>
    </citation>
    <scope>NUCLEOTIDE SEQUENCE [LARGE SCALE GENOMIC DNA]</scope>
    <source>
        <strain evidence="3 4">PI-S10-B5A</strain>
    </source>
</reference>
<proteinExistence type="predicted"/>
<organism evidence="3 4">
    <name type="scientific">Lacrimispora defluvii</name>
    <dbReference type="NCBI Taxonomy" id="2719233"/>
    <lineage>
        <taxon>Bacteria</taxon>
        <taxon>Bacillati</taxon>
        <taxon>Bacillota</taxon>
        <taxon>Clostridia</taxon>
        <taxon>Lachnospirales</taxon>
        <taxon>Lachnospiraceae</taxon>
        <taxon>Lacrimispora</taxon>
    </lineage>
</organism>
<dbReference type="SUPFAM" id="SSF51055">
    <property type="entry name" value="Carbohydrate binding domain"/>
    <property type="match status" value="1"/>
</dbReference>
<accession>A0ABX1VRQ9</accession>
<sequence>MAQSYIENARAIREAMDFAGATLSEENALVCVHLYRPWSVGVTYKVNEYLTYGKNSVGDPQLYKVVQEHTSQADWTPDIVPALFTAIGLDEEGYPVWSQPTGAHDAYNRGDIVDYNGVLYESLIDGNVYSPDTYPAGWTEYSV</sequence>
<dbReference type="CDD" id="cd12214">
    <property type="entry name" value="ChiA1_BD"/>
    <property type="match status" value="1"/>
</dbReference>
<evidence type="ECO:0000259" key="2">
    <source>
        <dbReference type="Pfam" id="PF02839"/>
    </source>
</evidence>
<gene>
    <name evidence="3" type="ORF">G9470_12285</name>
</gene>
<dbReference type="InterPro" id="IPR003610">
    <property type="entry name" value="CBM5/12"/>
</dbReference>
<keyword evidence="1" id="KW-0378">Hydrolase</keyword>
<dbReference type="RefSeq" id="WP_170821741.1">
    <property type="nucleotide sequence ID" value="NZ_JAAOXG010000021.1"/>
</dbReference>
<evidence type="ECO:0000313" key="4">
    <source>
        <dbReference type="Proteomes" id="UP000539052"/>
    </source>
</evidence>
<dbReference type="InterPro" id="IPR036573">
    <property type="entry name" value="CBM_sf_5/12"/>
</dbReference>
<evidence type="ECO:0000256" key="1">
    <source>
        <dbReference type="ARBA" id="ARBA00022801"/>
    </source>
</evidence>
<dbReference type="Pfam" id="PF02839">
    <property type="entry name" value="CBM_5_12"/>
    <property type="match status" value="1"/>
</dbReference>
<evidence type="ECO:0000313" key="3">
    <source>
        <dbReference type="EMBL" id="NNJ30562.1"/>
    </source>
</evidence>
<dbReference type="Gene3D" id="2.10.10.90">
    <property type="match status" value="1"/>
</dbReference>
<feature type="domain" description="Chitin-binding type-3" evidence="2">
    <location>
        <begin position="38"/>
        <end position="84"/>
    </location>
</feature>
<dbReference type="Proteomes" id="UP000539052">
    <property type="component" value="Unassembled WGS sequence"/>
</dbReference>
<name>A0ABX1VRQ9_9FIRM</name>